<dbReference type="GO" id="GO:0048471">
    <property type="term" value="C:perinuclear region of cytoplasm"/>
    <property type="evidence" value="ECO:0007669"/>
    <property type="project" value="UniProtKB-SubCell"/>
</dbReference>
<evidence type="ECO:0000256" key="14">
    <source>
        <dbReference type="ARBA" id="ARBA00023765"/>
    </source>
</evidence>
<dbReference type="GO" id="GO:0031901">
    <property type="term" value="C:early endosome membrane"/>
    <property type="evidence" value="ECO:0007669"/>
    <property type="project" value="UniProtKB-SubCell"/>
</dbReference>
<evidence type="ECO:0000256" key="6">
    <source>
        <dbReference type="ARBA" id="ARBA00004633"/>
    </source>
</evidence>
<evidence type="ECO:0000256" key="16">
    <source>
        <dbReference type="SAM" id="MobiDB-lite"/>
    </source>
</evidence>
<evidence type="ECO:0000256" key="1">
    <source>
        <dbReference type="ARBA" id="ARBA00004220"/>
    </source>
</evidence>
<evidence type="ECO:0000259" key="17">
    <source>
        <dbReference type="Pfam" id="PF16978"/>
    </source>
</evidence>
<keyword evidence="12" id="KW-0496">Mitochondrion</keyword>
<organism evidence="19 20">
    <name type="scientific">Steinernema carpocapsae</name>
    <name type="common">Entomopathogenic nematode</name>
    <dbReference type="NCBI Taxonomy" id="34508"/>
    <lineage>
        <taxon>Eukaryota</taxon>
        <taxon>Metazoa</taxon>
        <taxon>Ecdysozoa</taxon>
        <taxon>Nematoda</taxon>
        <taxon>Chromadorea</taxon>
        <taxon>Rhabditida</taxon>
        <taxon>Tylenchina</taxon>
        <taxon>Panagrolaimomorpha</taxon>
        <taxon>Strongyloidoidea</taxon>
        <taxon>Steinernematidae</taxon>
        <taxon>Steinernema</taxon>
    </lineage>
</organism>
<evidence type="ECO:0000256" key="4">
    <source>
        <dbReference type="ARBA" id="ARBA00004450"/>
    </source>
</evidence>
<dbReference type="InterPro" id="IPR031567">
    <property type="entry name" value="CRIM_dom"/>
</dbReference>
<evidence type="ECO:0000256" key="13">
    <source>
        <dbReference type="ARBA" id="ARBA00023228"/>
    </source>
</evidence>
<dbReference type="GO" id="GO:0031932">
    <property type="term" value="C:TORC2 complex"/>
    <property type="evidence" value="ECO:0007669"/>
    <property type="project" value="InterPro"/>
</dbReference>
<keyword evidence="10" id="KW-0472">Membrane</keyword>
<dbReference type="InterPro" id="IPR011993">
    <property type="entry name" value="PH-like_dom_sf"/>
</dbReference>
<dbReference type="AlphaFoldDB" id="A0A4U8US12"/>
<evidence type="ECO:0000256" key="11">
    <source>
        <dbReference type="ARBA" id="ARBA00023034"/>
    </source>
</evidence>
<keyword evidence="20" id="KW-1185">Reference proteome</keyword>
<dbReference type="GO" id="GO:0005741">
    <property type="term" value="C:mitochondrial outer membrane"/>
    <property type="evidence" value="ECO:0007669"/>
    <property type="project" value="UniProtKB-SubCell"/>
</dbReference>
<reference evidence="19 20" key="2">
    <citation type="journal article" date="2019" name="G3 (Bethesda)">
        <title>Hybrid Assembly of the Genome of the Entomopathogenic Nematode Steinernema carpocapsae Identifies the X-Chromosome.</title>
        <authorList>
            <person name="Serra L."/>
            <person name="Macchietto M."/>
            <person name="Macias-Munoz A."/>
            <person name="McGill C.J."/>
            <person name="Rodriguez I.M."/>
            <person name="Rodriguez B."/>
            <person name="Murad R."/>
            <person name="Mortazavi A."/>
        </authorList>
    </citation>
    <scope>NUCLEOTIDE SEQUENCE [LARGE SCALE GENOMIC DNA]</scope>
    <source>
        <strain evidence="19 20">ALL</strain>
    </source>
</reference>
<keyword evidence="11" id="KW-0333">Golgi apparatus</keyword>
<proteinExistence type="inferred from homology"/>
<dbReference type="GO" id="GO:0000139">
    <property type="term" value="C:Golgi membrane"/>
    <property type="evidence" value="ECO:0007669"/>
    <property type="project" value="UniProtKB-SubCell"/>
</dbReference>
<gene>
    <name evidence="19" type="ORF">L596_003059</name>
</gene>
<feature type="region of interest" description="Disordered" evidence="16">
    <location>
        <begin position="569"/>
        <end position="603"/>
    </location>
</feature>
<dbReference type="GO" id="GO:0005546">
    <property type="term" value="F:phosphatidylinositol-4,5-bisphosphate binding"/>
    <property type="evidence" value="ECO:0007669"/>
    <property type="project" value="TreeGrafter"/>
</dbReference>
<dbReference type="GO" id="GO:0005789">
    <property type="term" value="C:endoplasmic reticulum membrane"/>
    <property type="evidence" value="ECO:0007669"/>
    <property type="project" value="UniProtKB-SubCell"/>
</dbReference>
<feature type="compositionally biased region" description="Low complexity" evidence="16">
    <location>
        <begin position="588"/>
        <end position="600"/>
    </location>
</feature>
<dbReference type="Pfam" id="PF16978">
    <property type="entry name" value="CRIM"/>
    <property type="match status" value="1"/>
</dbReference>
<evidence type="ECO:0000256" key="12">
    <source>
        <dbReference type="ARBA" id="ARBA00023128"/>
    </source>
</evidence>
<protein>
    <recommendedName>
        <fullName evidence="8">Target of rapamycin complex 2 subunit MAPKAP1</fullName>
    </recommendedName>
    <alternativeName>
        <fullName evidence="15">Stress-activated map kinase-interacting protein 1</fullName>
    </alternativeName>
</protein>
<keyword evidence="9" id="KW-0967">Endosome</keyword>
<name>A0A4U8US12_STECR</name>
<evidence type="ECO:0000256" key="10">
    <source>
        <dbReference type="ARBA" id="ARBA00022787"/>
    </source>
</evidence>
<feature type="domain" description="Target of rapamycin complex 2 subunit MAPKAP1-like Ras-binding" evidence="18">
    <location>
        <begin position="281"/>
        <end position="352"/>
    </location>
</feature>
<dbReference type="Proteomes" id="UP000298663">
    <property type="component" value="Unassembled WGS sequence"/>
</dbReference>
<dbReference type="InterPro" id="IPR008828">
    <property type="entry name" value="Sin1/Avo1"/>
</dbReference>
<dbReference type="InterPro" id="IPR057339">
    <property type="entry name" value="RBD_SIN1"/>
</dbReference>
<keyword evidence="10" id="KW-1000">Mitochondrion outer membrane</keyword>
<dbReference type="GO" id="GO:0005765">
    <property type="term" value="C:lysosomal membrane"/>
    <property type="evidence" value="ECO:0007669"/>
    <property type="project" value="UniProtKB-SubCell"/>
</dbReference>
<comment type="subcellular location">
    <subcellularLocation>
        <location evidence="5">Cytoplasm</location>
        <location evidence="5">Perinuclear region</location>
    </subcellularLocation>
    <subcellularLocation>
        <location evidence="1">Early endosome membrane</location>
        <topology evidence="1">Peripheral membrane protein</topology>
    </subcellularLocation>
    <subcellularLocation>
        <location evidence="3">Endoplasmic reticulum membrane</location>
        <topology evidence="3">Peripheral membrane protein</topology>
    </subcellularLocation>
    <subcellularLocation>
        <location evidence="2">Golgi apparatus membrane</location>
        <topology evidence="2">Peripheral membrane protein</topology>
    </subcellularLocation>
    <subcellularLocation>
        <location evidence="6">Late endosome membrane</location>
        <topology evidence="6">Peripheral membrane protein</topology>
    </subcellularLocation>
    <subcellularLocation>
        <location evidence="14">Lysosome membrane</location>
        <topology evidence="14">Peripheral membrane protein</topology>
    </subcellularLocation>
    <subcellularLocation>
        <location evidence="4">Mitochondrion outer membrane</location>
        <topology evidence="4">Peripheral membrane protein</topology>
    </subcellularLocation>
</comment>
<evidence type="ECO:0000313" key="20">
    <source>
        <dbReference type="Proteomes" id="UP000298663"/>
    </source>
</evidence>
<reference evidence="19 20" key="1">
    <citation type="journal article" date="2015" name="Genome Biol.">
        <title>Comparative genomics of Steinernema reveals deeply conserved gene regulatory networks.</title>
        <authorList>
            <person name="Dillman A.R."/>
            <person name="Macchietto M."/>
            <person name="Porter C.F."/>
            <person name="Rogers A."/>
            <person name="Williams B."/>
            <person name="Antoshechkin I."/>
            <person name="Lee M.M."/>
            <person name="Goodwin Z."/>
            <person name="Lu X."/>
            <person name="Lewis E.E."/>
            <person name="Goodrich-Blair H."/>
            <person name="Stock S.P."/>
            <person name="Adams B.J."/>
            <person name="Sternberg P.W."/>
            <person name="Mortazavi A."/>
        </authorList>
    </citation>
    <scope>NUCLEOTIDE SEQUENCE [LARGE SCALE GENOMIC DNA]</scope>
    <source>
        <strain evidence="19 20">ALL</strain>
    </source>
</reference>
<dbReference type="Pfam" id="PF25322">
    <property type="entry name" value="RBD_SIN1"/>
    <property type="match status" value="1"/>
</dbReference>
<dbReference type="OrthoDB" id="241990at2759"/>
<dbReference type="EMBL" id="AZBU02000001">
    <property type="protein sequence ID" value="TMS35724.1"/>
    <property type="molecule type" value="Genomic_DNA"/>
</dbReference>
<comment type="caution">
    <text evidence="19">The sequence shown here is derived from an EMBL/GenBank/DDBJ whole genome shotgun (WGS) entry which is preliminary data.</text>
</comment>
<sequence>MAYFDQHSLIDSTRHTLRTEDDTGICSAVISRPSKQCRAGGLPLNFLKEAGDQDSDGSVESQGYLLDYSDGLQMISTDDLVDERLRERAKTTESEIVEEFEIEDDKSEDFVEDSVPQIDEGDLAEVVPAVVDLPQKSATEELLDQLEDANEVDSHLQSFAHFEATEGSVDSKQFLILFPFAKNKQGFGTRLKISVLGSAVVSDFIGLCCLLYSRSGSTPKCTHSSDYELYLADDNLEIDTFLPPLEDNRTMSECGFPTLALLQKRNAISLQMFTITIHLVNKKRFILEVPSLEMSLQWVFDNALIKRNQMQEYPNVGILHEYVLETLKGHKDPLKLNNTIASAKTLDFVLLRKNSSRGDLIPSRSTSDPNSSVPDVSSSPCSKSRTPEHKRIASSAWNEVPLLESFDQDSVLCEYAVERIHRLKPKSHAMLLFRDNTLDIVPVSTERRRTVVLSHSSAKPLSIDWDFVAGVEIADRTSSKRILKIIWLPVPETLHYYFSGSEQGELPSPMSLQFSSIDFESHDSMLRNFYESVNWKTLQLEVPSDEVFKIANEINDIIEPRESRVRKLYQNSGGGSRKPGAVTDSFRTSLSPSLSSSTPTTPVPKLRKKISIVPVLTRMLSKHDQTSSS</sequence>
<feature type="compositionally biased region" description="Low complexity" evidence="16">
    <location>
        <begin position="365"/>
        <end position="384"/>
    </location>
</feature>
<evidence type="ECO:0000256" key="15">
    <source>
        <dbReference type="ARBA" id="ARBA00031431"/>
    </source>
</evidence>
<dbReference type="GO" id="GO:0038203">
    <property type="term" value="P:TORC2 signaling"/>
    <property type="evidence" value="ECO:0007669"/>
    <property type="project" value="TreeGrafter"/>
</dbReference>
<evidence type="ECO:0000259" key="18">
    <source>
        <dbReference type="Pfam" id="PF25322"/>
    </source>
</evidence>
<evidence type="ECO:0000256" key="7">
    <source>
        <dbReference type="ARBA" id="ARBA00009407"/>
    </source>
</evidence>
<accession>A0A4U8US12</accession>
<evidence type="ECO:0000256" key="9">
    <source>
        <dbReference type="ARBA" id="ARBA00022753"/>
    </source>
</evidence>
<feature type="domain" description="CRIM" evidence="17">
    <location>
        <begin position="141"/>
        <end position="266"/>
    </location>
</feature>
<dbReference type="PANTHER" id="PTHR13335">
    <property type="entry name" value="TARGET OF RAPAMYCIN COMPLEX 2 SUBUNIT MAPKAP1"/>
    <property type="match status" value="1"/>
</dbReference>
<evidence type="ECO:0000256" key="5">
    <source>
        <dbReference type="ARBA" id="ARBA00004556"/>
    </source>
</evidence>
<feature type="region of interest" description="Disordered" evidence="16">
    <location>
        <begin position="359"/>
        <end position="387"/>
    </location>
</feature>
<evidence type="ECO:0000256" key="8">
    <source>
        <dbReference type="ARBA" id="ARBA00014183"/>
    </source>
</evidence>
<keyword evidence="13" id="KW-0458">Lysosome</keyword>
<evidence type="ECO:0000313" key="19">
    <source>
        <dbReference type="EMBL" id="TMS35724.1"/>
    </source>
</evidence>
<dbReference type="GO" id="GO:0031902">
    <property type="term" value="C:late endosome membrane"/>
    <property type="evidence" value="ECO:0007669"/>
    <property type="project" value="UniProtKB-SubCell"/>
</dbReference>
<evidence type="ECO:0000256" key="2">
    <source>
        <dbReference type="ARBA" id="ARBA00004395"/>
    </source>
</evidence>
<dbReference type="PANTHER" id="PTHR13335:SF1">
    <property type="entry name" value="TARGET OF RAPAMYCIN COMPLEX 2 SUBUNIT MAPKAP1"/>
    <property type="match status" value="1"/>
</dbReference>
<dbReference type="GO" id="GO:0005886">
    <property type="term" value="C:plasma membrane"/>
    <property type="evidence" value="ECO:0007669"/>
    <property type="project" value="TreeGrafter"/>
</dbReference>
<evidence type="ECO:0000256" key="3">
    <source>
        <dbReference type="ARBA" id="ARBA00004406"/>
    </source>
</evidence>
<dbReference type="STRING" id="34508.A0A4U8US12"/>
<dbReference type="Gene3D" id="2.30.29.30">
    <property type="entry name" value="Pleckstrin-homology domain (PH domain)/Phosphotyrosine-binding domain (PTB)"/>
    <property type="match status" value="1"/>
</dbReference>
<comment type="similarity">
    <text evidence="7">Belongs to the SIN1 family.</text>
</comment>